<evidence type="ECO:0000313" key="2">
    <source>
        <dbReference type="Proteomes" id="UP000276133"/>
    </source>
</evidence>
<gene>
    <name evidence="1" type="ORF">BpHYR1_013010</name>
</gene>
<reference evidence="1 2" key="1">
    <citation type="journal article" date="2018" name="Sci. Rep.">
        <title>Genomic signatures of local adaptation to the degree of environmental predictability in rotifers.</title>
        <authorList>
            <person name="Franch-Gras L."/>
            <person name="Hahn C."/>
            <person name="Garcia-Roger E.M."/>
            <person name="Carmona M.J."/>
            <person name="Serra M."/>
            <person name="Gomez A."/>
        </authorList>
    </citation>
    <scope>NUCLEOTIDE SEQUENCE [LARGE SCALE GENOMIC DNA]</scope>
    <source>
        <strain evidence="1">HYR1</strain>
    </source>
</reference>
<comment type="caution">
    <text evidence="1">The sequence shown here is derived from an EMBL/GenBank/DDBJ whole genome shotgun (WGS) entry which is preliminary data.</text>
</comment>
<dbReference type="Proteomes" id="UP000276133">
    <property type="component" value="Unassembled WGS sequence"/>
</dbReference>
<keyword evidence="2" id="KW-1185">Reference proteome</keyword>
<protein>
    <submittedName>
        <fullName evidence="1">Uncharacterized protein</fullName>
    </submittedName>
</protein>
<name>A0A3M7QGF1_BRAPC</name>
<organism evidence="1 2">
    <name type="scientific">Brachionus plicatilis</name>
    <name type="common">Marine rotifer</name>
    <name type="synonym">Brachionus muelleri</name>
    <dbReference type="NCBI Taxonomy" id="10195"/>
    <lineage>
        <taxon>Eukaryota</taxon>
        <taxon>Metazoa</taxon>
        <taxon>Spiralia</taxon>
        <taxon>Gnathifera</taxon>
        <taxon>Rotifera</taxon>
        <taxon>Eurotatoria</taxon>
        <taxon>Monogononta</taxon>
        <taxon>Pseudotrocha</taxon>
        <taxon>Ploima</taxon>
        <taxon>Brachionidae</taxon>
        <taxon>Brachionus</taxon>
    </lineage>
</organism>
<dbReference type="AlphaFoldDB" id="A0A3M7QGF1"/>
<sequence length="63" mass="7632">MGETLSLYEFPYYLFLNHILSLLFKNLEKACHLNRVLYFKYMSLNSDDYIIKNINSLRIHDKN</sequence>
<proteinExistence type="predicted"/>
<accession>A0A3M7QGF1</accession>
<dbReference type="EMBL" id="REGN01006256">
    <property type="protein sequence ID" value="RNA10234.1"/>
    <property type="molecule type" value="Genomic_DNA"/>
</dbReference>
<evidence type="ECO:0000313" key="1">
    <source>
        <dbReference type="EMBL" id="RNA10234.1"/>
    </source>
</evidence>